<feature type="non-terminal residue" evidence="2">
    <location>
        <position position="206"/>
    </location>
</feature>
<comment type="caution">
    <text evidence="2">The sequence shown here is derived from an EMBL/GenBank/DDBJ whole genome shotgun (WGS) entry which is preliminary data.</text>
</comment>
<sequence>VLLLAQAAPPPLALARARATFLARVVRAGPTPLGTLLYAHWQQSPSTAWLTQLEADYHTVAAFLPEVKGLISASSPVEGILEALDVDPRWWLRQTVAAARSFHRDLVKWRAAGSVTPQPEPVEVKEAEAEAKSHATRLKKGIWQEYLPPRAAIPAYGPPLPTKDERAVGRDEEDEEVFLSELRPTYSPSTAIRQWLEAYVGGASKE</sequence>
<evidence type="ECO:0000313" key="2">
    <source>
        <dbReference type="EMBL" id="CAE7900751.1"/>
    </source>
</evidence>
<feature type="region of interest" description="Disordered" evidence="1">
    <location>
        <begin position="154"/>
        <end position="174"/>
    </location>
</feature>
<evidence type="ECO:0000313" key="3">
    <source>
        <dbReference type="Proteomes" id="UP000601435"/>
    </source>
</evidence>
<name>A0A813BGV1_9DINO</name>
<dbReference type="AlphaFoldDB" id="A0A813BGV1"/>
<keyword evidence="3" id="KW-1185">Reference proteome</keyword>
<feature type="non-terminal residue" evidence="2">
    <location>
        <position position="1"/>
    </location>
</feature>
<reference evidence="2" key="1">
    <citation type="submission" date="2021-02" db="EMBL/GenBank/DDBJ databases">
        <authorList>
            <person name="Dougan E. K."/>
            <person name="Rhodes N."/>
            <person name="Thang M."/>
            <person name="Chan C."/>
        </authorList>
    </citation>
    <scope>NUCLEOTIDE SEQUENCE</scope>
</reference>
<organism evidence="2 3">
    <name type="scientific">Symbiodinium necroappetens</name>
    <dbReference type="NCBI Taxonomy" id="1628268"/>
    <lineage>
        <taxon>Eukaryota</taxon>
        <taxon>Sar</taxon>
        <taxon>Alveolata</taxon>
        <taxon>Dinophyceae</taxon>
        <taxon>Suessiales</taxon>
        <taxon>Symbiodiniaceae</taxon>
        <taxon>Symbiodinium</taxon>
    </lineage>
</organism>
<accession>A0A813BGV1</accession>
<dbReference type="EMBL" id="CAJNJA010070392">
    <property type="protein sequence ID" value="CAE7900751.1"/>
    <property type="molecule type" value="Genomic_DNA"/>
</dbReference>
<dbReference type="Proteomes" id="UP000601435">
    <property type="component" value="Unassembled WGS sequence"/>
</dbReference>
<evidence type="ECO:0000256" key="1">
    <source>
        <dbReference type="SAM" id="MobiDB-lite"/>
    </source>
</evidence>
<protein>
    <submittedName>
        <fullName evidence="2">Uncharacterized protein</fullName>
    </submittedName>
</protein>
<proteinExistence type="predicted"/>
<gene>
    <name evidence="2" type="ORF">SNEC2469_LOCUS30320</name>
</gene>